<reference evidence="3 4" key="1">
    <citation type="submission" date="2024-04" db="EMBL/GenBank/DDBJ databases">
        <title>Phyllosticta paracitricarpa is synonymous to the EU quarantine fungus P. citricarpa based on phylogenomic analyses.</title>
        <authorList>
            <consortium name="Lawrence Berkeley National Laboratory"/>
            <person name="Van Ingen-Buijs V.A."/>
            <person name="Van Westerhoven A.C."/>
            <person name="Haridas S."/>
            <person name="Skiadas P."/>
            <person name="Martin F."/>
            <person name="Groenewald J.Z."/>
            <person name="Crous P.W."/>
            <person name="Seidl M.F."/>
        </authorList>
    </citation>
    <scope>NUCLEOTIDE SEQUENCE [LARGE SCALE GENOMIC DNA]</scope>
    <source>
        <strain evidence="3 4">CBS 122670</strain>
    </source>
</reference>
<dbReference type="InterPro" id="IPR056125">
    <property type="entry name" value="DUF7708"/>
</dbReference>
<name>A0ABR1MKR3_9PEZI</name>
<dbReference type="Pfam" id="PF24809">
    <property type="entry name" value="DUF7708"/>
    <property type="match status" value="1"/>
</dbReference>
<evidence type="ECO:0000313" key="3">
    <source>
        <dbReference type="EMBL" id="KAK7549320.1"/>
    </source>
</evidence>
<keyword evidence="4" id="KW-1185">Reference proteome</keyword>
<dbReference type="EMBL" id="JBBPDW010000009">
    <property type="protein sequence ID" value="KAK7549320.1"/>
    <property type="molecule type" value="Genomic_DNA"/>
</dbReference>
<protein>
    <recommendedName>
        <fullName evidence="2">DUF7708 domain-containing protein</fullName>
    </recommendedName>
</protein>
<accession>A0ABR1MKR3</accession>
<evidence type="ECO:0000256" key="1">
    <source>
        <dbReference type="SAM" id="MobiDB-lite"/>
    </source>
</evidence>
<comment type="caution">
    <text evidence="3">The sequence shown here is derived from an EMBL/GenBank/DDBJ whole genome shotgun (WGS) entry which is preliminary data.</text>
</comment>
<gene>
    <name evidence="3" type="ORF">IWX46DRAFT_595695</name>
</gene>
<evidence type="ECO:0000259" key="2">
    <source>
        <dbReference type="Pfam" id="PF24809"/>
    </source>
</evidence>
<feature type="region of interest" description="Disordered" evidence="1">
    <location>
        <begin position="1"/>
        <end position="20"/>
    </location>
</feature>
<feature type="region of interest" description="Disordered" evidence="1">
    <location>
        <begin position="504"/>
        <end position="527"/>
    </location>
</feature>
<proteinExistence type="predicted"/>
<feature type="domain" description="DUF7708" evidence="2">
    <location>
        <begin position="86"/>
        <end position="230"/>
    </location>
</feature>
<sequence>MAIMSSVLRSPGDSKSPLLKWSKSNSSNDAAKEAFDAAVRLFKSDFTNDECKRIWLQDKVSIDHVQQAVENAKQLYEAKPQSKTHKWLTKLSSRVEFYGTVLDVLVQHHPEYVSLVWGTFKFVFMGVLNQETLMKELAKAMCKIAGVLPQTELYLFLYQTDKMVDLATTLYVRIIGFATRAASWYRQNKLKHALSAIGRPYSLRFQDLVDDITVQISEIRQLAFTMSLVELRETRMELRELKKITEAMSLALDGYHKLQYSGILDTNERVCDIQLSQIMAFTESSSSSCGSSDHTFLFYASTRNRRRRGEGTQTSFFQNSQKLKAWGSNPESSVVLVSSSYRNCHIARDFAVDMIELVRETSIPVAWALRLKTSQEYTAVDMLKGLVSQVLKQNEALLNEKRASVCASKYHSARTEKDWFNLLGHALNGLKDVCFVIDLEAMGLREADQPSWPDAFTGLFEALRSHNVPTRVKVVFVSYRPGLQLSKIPVDKIVIPRRLHSESTRDQERLRGRRRRGKPGLAGLSFR</sequence>
<dbReference type="PANTHER" id="PTHR10039">
    <property type="entry name" value="AMELOGENIN"/>
    <property type="match status" value="1"/>
</dbReference>
<dbReference type="Proteomes" id="UP001365128">
    <property type="component" value="Unassembled WGS sequence"/>
</dbReference>
<organism evidence="3 4">
    <name type="scientific">Phyllosticta citricarpa</name>
    <dbReference type="NCBI Taxonomy" id="55181"/>
    <lineage>
        <taxon>Eukaryota</taxon>
        <taxon>Fungi</taxon>
        <taxon>Dikarya</taxon>
        <taxon>Ascomycota</taxon>
        <taxon>Pezizomycotina</taxon>
        <taxon>Dothideomycetes</taxon>
        <taxon>Dothideomycetes incertae sedis</taxon>
        <taxon>Botryosphaeriales</taxon>
        <taxon>Phyllostictaceae</taxon>
        <taxon>Phyllosticta</taxon>
    </lineage>
</organism>
<dbReference type="PANTHER" id="PTHR10039:SF14">
    <property type="entry name" value="NACHT DOMAIN-CONTAINING PROTEIN"/>
    <property type="match status" value="1"/>
</dbReference>
<evidence type="ECO:0000313" key="4">
    <source>
        <dbReference type="Proteomes" id="UP001365128"/>
    </source>
</evidence>